<dbReference type="GO" id="GO:0020037">
    <property type="term" value="F:heme binding"/>
    <property type="evidence" value="ECO:0007669"/>
    <property type="project" value="InterPro"/>
</dbReference>
<evidence type="ECO:0000256" key="1">
    <source>
        <dbReference type="ARBA" id="ARBA00001971"/>
    </source>
</evidence>
<feature type="transmembrane region" description="Helical" evidence="10">
    <location>
        <begin position="40"/>
        <end position="62"/>
    </location>
</feature>
<keyword evidence="6 8" id="KW-0408">Iron</keyword>
<evidence type="ECO:0008006" key="13">
    <source>
        <dbReference type="Google" id="ProtNLM"/>
    </source>
</evidence>
<comment type="cofactor">
    <cofactor evidence="1 8">
        <name>heme</name>
        <dbReference type="ChEBI" id="CHEBI:30413"/>
    </cofactor>
</comment>
<evidence type="ECO:0000256" key="8">
    <source>
        <dbReference type="PIRSR" id="PIRSR602401-1"/>
    </source>
</evidence>
<dbReference type="CDD" id="cd11063">
    <property type="entry name" value="CYP52"/>
    <property type="match status" value="1"/>
</dbReference>
<dbReference type="InterPro" id="IPR001128">
    <property type="entry name" value="Cyt_P450"/>
</dbReference>
<protein>
    <recommendedName>
        <fullName evidence="13">Cytochrome P450 52E2</fullName>
    </recommendedName>
</protein>
<keyword evidence="10" id="KW-0812">Transmembrane</keyword>
<dbReference type="InterPro" id="IPR002401">
    <property type="entry name" value="Cyt_P450_E_grp-I"/>
</dbReference>
<dbReference type="GO" id="GO:0005506">
    <property type="term" value="F:iron ion binding"/>
    <property type="evidence" value="ECO:0007669"/>
    <property type="project" value="InterPro"/>
</dbReference>
<reference evidence="11" key="1">
    <citation type="submission" date="2018-04" db="EMBL/GenBank/DDBJ databases">
        <title>Whole genome sequencing of Hypsizygus marmoreus.</title>
        <authorList>
            <person name="Choi I.-G."/>
            <person name="Min B."/>
            <person name="Kim J.-G."/>
            <person name="Kim S."/>
            <person name="Oh Y.-L."/>
            <person name="Kong W.-S."/>
            <person name="Park H."/>
            <person name="Jeong J."/>
            <person name="Song E.-S."/>
        </authorList>
    </citation>
    <scope>NUCLEOTIDE SEQUENCE [LARGE SCALE GENOMIC DNA]</scope>
    <source>
        <strain evidence="11">51987-8</strain>
    </source>
</reference>
<dbReference type="OrthoDB" id="1470350at2759"/>
<dbReference type="GO" id="GO:0004497">
    <property type="term" value="F:monooxygenase activity"/>
    <property type="evidence" value="ECO:0007669"/>
    <property type="project" value="UniProtKB-KW"/>
</dbReference>
<feature type="transmembrane region" description="Helical" evidence="10">
    <location>
        <begin position="12"/>
        <end position="34"/>
    </location>
</feature>
<evidence type="ECO:0000256" key="6">
    <source>
        <dbReference type="ARBA" id="ARBA00023004"/>
    </source>
</evidence>
<sequence>MVVVTPGIDFIARGLVIVGIPPALLVIAARSLAASYNFPIPTWVLVTTSLLIVPLLSAAHIVTTSFAKRRRAAALGARLAPEIEGTAIGNLDMLKKMRTLWETGYPADGMMETFGEKGPAFNMRIMWSDLIFTAHPDHIKLILATDFNNYVKGSRFHKTMFSVLGSGVFNSDGDMWKFHRSMTRPFFTRDRISDFELFDRHADTAIAHIKERMRSGQPIDFQDLMSRFTLDSASEFLFGTCVHSLTAGLPYPHNASYVPPESKTPQAARADQFARAFLESQEVISSRERYGWIWPLAEIWGDKTKEPMKIVNAYLDPIIQEAIEKQKAAAKTEQFEKKAESNVTDGETLIDHLVRLSSDPVVLRDETLNIMIAGRDTTAATLTFIVYFLAMYPAVFKRLREEILDKVGPTERPGYDDIKDMKYLRAVINETLRLFPIVPFNTREAINETTWPSPDPTKKPIYIPAGTKVPYSVFLMHRRKDLWGPDAEEFDPDRFLDERLKKYLMKNAFIFLPFNAGPRICLGQQFAYNEMSFMVIRFLQQFSSISLDEDAVPPESRPPAEWAQAAGRKSIERVWPKIHLTMYASGGLWVRMKEADTSA</sequence>
<keyword evidence="10" id="KW-0472">Membrane</keyword>
<keyword evidence="5 9" id="KW-0560">Oxidoreductase</keyword>
<keyword evidence="3 8" id="KW-0349">Heme</keyword>
<feature type="binding site" description="axial binding residue" evidence="8">
    <location>
        <position position="521"/>
    </location>
    <ligand>
        <name>heme</name>
        <dbReference type="ChEBI" id="CHEBI:30413"/>
    </ligand>
    <ligandPart>
        <name>Fe</name>
        <dbReference type="ChEBI" id="CHEBI:18248"/>
    </ligandPart>
</feature>
<dbReference type="InterPro" id="IPR047146">
    <property type="entry name" value="Cyt_P450_E_CYP52_fungi"/>
</dbReference>
<dbReference type="Proteomes" id="UP000076154">
    <property type="component" value="Unassembled WGS sequence"/>
</dbReference>
<keyword evidence="7 9" id="KW-0503">Monooxygenase</keyword>
<dbReference type="Pfam" id="PF00067">
    <property type="entry name" value="p450"/>
    <property type="match status" value="1"/>
</dbReference>
<dbReference type="InterPro" id="IPR017972">
    <property type="entry name" value="Cyt_P450_CS"/>
</dbReference>
<evidence type="ECO:0000256" key="10">
    <source>
        <dbReference type="SAM" id="Phobius"/>
    </source>
</evidence>
<dbReference type="STRING" id="39966.A0A369JD11"/>
<dbReference type="PANTHER" id="PTHR24287:SF1">
    <property type="entry name" value="P450, PUTATIVE (EUROFUNG)-RELATED"/>
    <property type="match status" value="1"/>
</dbReference>
<dbReference type="PRINTS" id="PR00385">
    <property type="entry name" value="P450"/>
</dbReference>
<dbReference type="InterPro" id="IPR036396">
    <property type="entry name" value="Cyt_P450_sf"/>
</dbReference>
<evidence type="ECO:0000256" key="5">
    <source>
        <dbReference type="ARBA" id="ARBA00023002"/>
    </source>
</evidence>
<dbReference type="SUPFAM" id="SSF48264">
    <property type="entry name" value="Cytochrome P450"/>
    <property type="match status" value="1"/>
</dbReference>
<dbReference type="InParanoid" id="A0A369JD11"/>
<dbReference type="PRINTS" id="PR00463">
    <property type="entry name" value="EP450I"/>
</dbReference>
<dbReference type="GO" id="GO:0016705">
    <property type="term" value="F:oxidoreductase activity, acting on paired donors, with incorporation or reduction of molecular oxygen"/>
    <property type="evidence" value="ECO:0007669"/>
    <property type="project" value="InterPro"/>
</dbReference>
<evidence type="ECO:0000256" key="7">
    <source>
        <dbReference type="ARBA" id="ARBA00023033"/>
    </source>
</evidence>
<evidence type="ECO:0000256" key="4">
    <source>
        <dbReference type="ARBA" id="ARBA00022723"/>
    </source>
</evidence>
<comment type="caution">
    <text evidence="11">The sequence shown here is derived from an EMBL/GenBank/DDBJ whole genome shotgun (WGS) entry which is preliminary data.</text>
</comment>
<keyword evidence="4 8" id="KW-0479">Metal-binding</keyword>
<evidence type="ECO:0000256" key="3">
    <source>
        <dbReference type="ARBA" id="ARBA00022617"/>
    </source>
</evidence>
<name>A0A369JD11_HYPMA</name>
<proteinExistence type="inferred from homology"/>
<dbReference type="PROSITE" id="PS00086">
    <property type="entry name" value="CYTOCHROME_P450"/>
    <property type="match status" value="1"/>
</dbReference>
<dbReference type="Gene3D" id="1.10.630.10">
    <property type="entry name" value="Cytochrome P450"/>
    <property type="match status" value="1"/>
</dbReference>
<accession>A0A369JD11</accession>
<organism evidence="11 12">
    <name type="scientific">Hypsizygus marmoreus</name>
    <name type="common">White beech mushroom</name>
    <name type="synonym">Agaricus marmoreus</name>
    <dbReference type="NCBI Taxonomy" id="39966"/>
    <lineage>
        <taxon>Eukaryota</taxon>
        <taxon>Fungi</taxon>
        <taxon>Dikarya</taxon>
        <taxon>Basidiomycota</taxon>
        <taxon>Agaricomycotina</taxon>
        <taxon>Agaricomycetes</taxon>
        <taxon>Agaricomycetidae</taxon>
        <taxon>Agaricales</taxon>
        <taxon>Tricholomatineae</taxon>
        <taxon>Lyophyllaceae</taxon>
        <taxon>Hypsizygus</taxon>
    </lineage>
</organism>
<gene>
    <name evidence="11" type="ORF">Hypma_000510</name>
</gene>
<evidence type="ECO:0000313" key="12">
    <source>
        <dbReference type="Proteomes" id="UP000076154"/>
    </source>
</evidence>
<dbReference type="PANTHER" id="PTHR24287">
    <property type="entry name" value="P450, PUTATIVE (EUROFUNG)-RELATED"/>
    <property type="match status" value="1"/>
</dbReference>
<keyword evidence="12" id="KW-1185">Reference proteome</keyword>
<evidence type="ECO:0000256" key="2">
    <source>
        <dbReference type="ARBA" id="ARBA00010617"/>
    </source>
</evidence>
<evidence type="ECO:0000313" key="11">
    <source>
        <dbReference type="EMBL" id="RDB18325.1"/>
    </source>
</evidence>
<keyword evidence="10" id="KW-1133">Transmembrane helix</keyword>
<dbReference type="EMBL" id="LUEZ02000106">
    <property type="protein sequence ID" value="RDB18325.1"/>
    <property type="molecule type" value="Genomic_DNA"/>
</dbReference>
<evidence type="ECO:0000256" key="9">
    <source>
        <dbReference type="RuleBase" id="RU000461"/>
    </source>
</evidence>
<comment type="similarity">
    <text evidence="2 9">Belongs to the cytochrome P450 family.</text>
</comment>
<dbReference type="AlphaFoldDB" id="A0A369JD11"/>